<dbReference type="InterPro" id="IPR007844">
    <property type="entry name" value="AsmA"/>
</dbReference>
<name>A0ABV9KBU7_9RHOB</name>
<feature type="domain" description="AsmA" evidence="2">
    <location>
        <begin position="6"/>
        <end position="158"/>
    </location>
</feature>
<evidence type="ECO:0000313" key="3">
    <source>
        <dbReference type="EMBL" id="MFC4667096.1"/>
    </source>
</evidence>
<feature type="region of interest" description="Disordered" evidence="1">
    <location>
        <begin position="602"/>
        <end position="622"/>
    </location>
</feature>
<sequence>MRWIVRIIGALVVSLVLLVVGLFLLPGEKIAQLAAEQIRVQTGRAVSIGGDVRFTLWPVVGVRTGPLSVANADWAGTEPMFSAESLSVGVSAPALLAGNIRVTEVVAERPLLRLRRAQDGRGNWEIAPSGTAAAPREGAAAARQATLERLALSGARLEWIDGGSAPVVVDGVDLTLDWPDAAGAADIALALAPAGERIEVEGTIGNFQSFLAGEVTPVSAQIHAPGGNIAFEGRASTDGAAAGKLALKASDSARMLAAAGLGRVSIPEGAGRTINAATDMTYTADGRLALRQLALTLDQNHLTGAADLELAAKPRIVARLNAGALDLTKLSAAATAGAGSAPTTEGWSTAPIDASALALFDGTIDLTAESIRTPVTQFGAAQLRLSIDRARAVADIARLDGFGGALTGQFVANNRNGLSVGGKLNASGIEMAQALKDLADIERFSGKADATVEFLGVGNSEDQIMRSLSGQGGLRMGQGVIAGVDLNALMTSGQGSGGTTVFDSLAASYTMTGGNLTNDDLVLSLKNYRADGKGRIGIGARDIDYLFTPTALRARGGEGLSVPILITGPWAHPRIKPDLEGVLKAKADARLDVLEQEAKEKAKQKLSERLGVPVEDRQQAEDALKSKLQEEAKKGLLKLLNKN</sequence>
<dbReference type="InterPro" id="IPR052894">
    <property type="entry name" value="AsmA-related"/>
</dbReference>
<reference evidence="4" key="1">
    <citation type="journal article" date="2019" name="Int. J. Syst. Evol. Microbiol.">
        <title>The Global Catalogue of Microorganisms (GCM) 10K type strain sequencing project: providing services to taxonomists for standard genome sequencing and annotation.</title>
        <authorList>
            <consortium name="The Broad Institute Genomics Platform"/>
            <consortium name="The Broad Institute Genome Sequencing Center for Infectious Disease"/>
            <person name="Wu L."/>
            <person name="Ma J."/>
        </authorList>
    </citation>
    <scope>NUCLEOTIDE SEQUENCE [LARGE SCALE GENOMIC DNA]</scope>
    <source>
        <strain evidence="4">CGMCC 4.7283</strain>
    </source>
</reference>
<dbReference type="PANTHER" id="PTHR30441:SF4">
    <property type="entry name" value="PROTEIN ASMA"/>
    <property type="match status" value="1"/>
</dbReference>
<protein>
    <submittedName>
        <fullName evidence="3">AsmA family protein</fullName>
    </submittedName>
</protein>
<dbReference type="Pfam" id="PF05170">
    <property type="entry name" value="AsmA"/>
    <property type="match status" value="2"/>
</dbReference>
<dbReference type="RefSeq" id="WP_380715011.1">
    <property type="nucleotide sequence ID" value="NZ_JBHSGI010000002.1"/>
</dbReference>
<proteinExistence type="predicted"/>
<dbReference type="PANTHER" id="PTHR30441">
    <property type="entry name" value="DUF748 DOMAIN-CONTAINING PROTEIN"/>
    <property type="match status" value="1"/>
</dbReference>
<keyword evidence="4" id="KW-1185">Reference proteome</keyword>
<evidence type="ECO:0000259" key="2">
    <source>
        <dbReference type="Pfam" id="PF05170"/>
    </source>
</evidence>
<feature type="domain" description="AsmA" evidence="2">
    <location>
        <begin position="316"/>
        <end position="520"/>
    </location>
</feature>
<dbReference type="Proteomes" id="UP001595973">
    <property type="component" value="Unassembled WGS sequence"/>
</dbReference>
<evidence type="ECO:0000313" key="4">
    <source>
        <dbReference type="Proteomes" id="UP001595973"/>
    </source>
</evidence>
<dbReference type="EMBL" id="JBHSGI010000002">
    <property type="protein sequence ID" value="MFC4667096.1"/>
    <property type="molecule type" value="Genomic_DNA"/>
</dbReference>
<evidence type="ECO:0000256" key="1">
    <source>
        <dbReference type="SAM" id="MobiDB-lite"/>
    </source>
</evidence>
<accession>A0ABV9KBU7</accession>
<organism evidence="3 4">
    <name type="scientific">Seohaeicola nanhaiensis</name>
    <dbReference type="NCBI Taxonomy" id="1387282"/>
    <lineage>
        <taxon>Bacteria</taxon>
        <taxon>Pseudomonadati</taxon>
        <taxon>Pseudomonadota</taxon>
        <taxon>Alphaproteobacteria</taxon>
        <taxon>Rhodobacterales</taxon>
        <taxon>Roseobacteraceae</taxon>
        <taxon>Seohaeicola</taxon>
    </lineage>
</organism>
<comment type="caution">
    <text evidence="3">The sequence shown here is derived from an EMBL/GenBank/DDBJ whole genome shotgun (WGS) entry which is preliminary data.</text>
</comment>
<gene>
    <name evidence="3" type="ORF">ACFO5X_00895</name>
</gene>